<feature type="transmembrane region" description="Helical" evidence="5">
    <location>
        <begin position="108"/>
        <end position="127"/>
    </location>
</feature>
<dbReference type="InterPro" id="IPR011990">
    <property type="entry name" value="TPR-like_helical_dom_sf"/>
</dbReference>
<feature type="transmembrane region" description="Helical" evidence="5">
    <location>
        <begin position="181"/>
        <end position="201"/>
    </location>
</feature>
<evidence type="ECO:0000256" key="3">
    <source>
        <dbReference type="ARBA" id="ARBA00022989"/>
    </source>
</evidence>
<gene>
    <name evidence="7" type="ORF">C8N46_101657</name>
</gene>
<feature type="transmembrane region" description="Helical" evidence="5">
    <location>
        <begin position="49"/>
        <end position="70"/>
    </location>
</feature>
<sequence length="828" mass="94676">MPKNKSTKKSVSSFNQLPNQLIIAHIFLLLYMISCFVPLLNAMDYDAPQWLYFSLLNIASLIFLFKNNSFFQAFQLSKKAKLFFGVMTGFFVVGCVSMLVAINVSESLVHLSRLLNMVVATFCVFTYVRKNPKVFFYFAGKVSIFLVAFYGWRAISYFVGNATVARTNEFLLGFQSGFSSINIYTAFLVIQIPLLIFGFLYFSKVWKYASGISLFIGIFALLLSGSRTASLSLVLILISVLGFLLYGLIRQKKTFQPKLEFLSILLIPIALGFLVLNINRVDKTMMNSPSVILNTKPSDYYKGKKAVTRNSSAQEKLPTNTIKIQKPASLSSGRFSLWELAFRNFKKSPVLGIGYGNYKAVGKKEHYQNFANSRGTFANPRRAHSDFIEKLAETGIIGFVLYVSLFVLPLFWFVRLLVKEKEYRIQFLYFTIFLVAAAYTLDALLNFPLERPPIQLYFMLSASLIIAFAEKKVGNPTTESPKKPSLILFGVVFLFSIASTASNYAVLSAYQLQRNLRTDLMGKTLFSEEKLKNNFESVKKQWTNYPQLSYVGTVNNVFLANYAIKAKQYDEALKILDKSKSYNVDALLVKAFKAEIFLNAKENLDSARYYSEQVFDIYPAFKTNYYMLKKIYATQKDTASLIKAMHRYSKHNFRDIAEWQTKANTIYEFTKDSDLMLKVLDTALAYNTYSQKLLDAKKEIKEKVGFKSYLSKAEVKAKHQEAYNFFVKQQYEKARAVYLEILKTNPKDFLSIQNIGIIDLIQKNYEAAIKNLSRVIKARAFTDGKAEYSRGYCYEQLGKLEKSKEDYRASRAKNYPQAISLPPSKYEE</sequence>
<dbReference type="OrthoDB" id="665122at2"/>
<proteinExistence type="predicted"/>
<keyword evidence="4 5" id="KW-0472">Membrane</keyword>
<feature type="transmembrane region" description="Helical" evidence="5">
    <location>
        <begin position="21"/>
        <end position="43"/>
    </location>
</feature>
<dbReference type="InterPro" id="IPR007016">
    <property type="entry name" value="O-antigen_ligase-rel_domated"/>
</dbReference>
<keyword evidence="8" id="KW-1185">Reference proteome</keyword>
<comment type="subcellular location">
    <subcellularLocation>
        <location evidence="1">Membrane</location>
        <topology evidence="1">Multi-pass membrane protein</topology>
    </subcellularLocation>
</comment>
<comment type="caution">
    <text evidence="7">The sequence shown here is derived from an EMBL/GenBank/DDBJ whole genome shotgun (WGS) entry which is preliminary data.</text>
</comment>
<feature type="transmembrane region" description="Helical" evidence="5">
    <location>
        <begin position="134"/>
        <end position="152"/>
    </location>
</feature>
<name>A0A2T6C6X4_9FLAO</name>
<dbReference type="RefSeq" id="WP_108113392.1">
    <property type="nucleotide sequence ID" value="NZ_QBKT01000001.1"/>
</dbReference>
<keyword evidence="7" id="KW-0436">Ligase</keyword>
<evidence type="ECO:0000313" key="8">
    <source>
        <dbReference type="Proteomes" id="UP000244090"/>
    </source>
</evidence>
<dbReference type="PANTHER" id="PTHR37422">
    <property type="entry name" value="TEICHURONIC ACID BIOSYNTHESIS PROTEIN TUAE"/>
    <property type="match status" value="1"/>
</dbReference>
<evidence type="ECO:0000313" key="7">
    <source>
        <dbReference type="EMBL" id="PTX64047.1"/>
    </source>
</evidence>
<dbReference type="InterPro" id="IPR051533">
    <property type="entry name" value="WaaL-like"/>
</dbReference>
<feature type="transmembrane region" description="Helical" evidence="5">
    <location>
        <begin position="82"/>
        <end position="102"/>
    </location>
</feature>
<organism evidence="7 8">
    <name type="scientific">Kordia periserrulae</name>
    <dbReference type="NCBI Taxonomy" id="701523"/>
    <lineage>
        <taxon>Bacteria</taxon>
        <taxon>Pseudomonadati</taxon>
        <taxon>Bacteroidota</taxon>
        <taxon>Flavobacteriia</taxon>
        <taxon>Flavobacteriales</taxon>
        <taxon>Flavobacteriaceae</taxon>
        <taxon>Kordia</taxon>
    </lineage>
</organism>
<dbReference type="Pfam" id="PF04932">
    <property type="entry name" value="Wzy_C"/>
    <property type="match status" value="1"/>
</dbReference>
<evidence type="ECO:0000256" key="4">
    <source>
        <dbReference type="ARBA" id="ARBA00023136"/>
    </source>
</evidence>
<protein>
    <submittedName>
        <fullName evidence="7">O-antigen ligase</fullName>
    </submittedName>
</protein>
<dbReference type="AlphaFoldDB" id="A0A2T6C6X4"/>
<feature type="transmembrane region" description="Helical" evidence="5">
    <location>
        <begin position="486"/>
        <end position="507"/>
    </location>
</feature>
<evidence type="ECO:0000259" key="6">
    <source>
        <dbReference type="Pfam" id="PF04932"/>
    </source>
</evidence>
<dbReference type="EMBL" id="QBKT01000001">
    <property type="protein sequence ID" value="PTX64047.1"/>
    <property type="molecule type" value="Genomic_DNA"/>
</dbReference>
<feature type="transmembrane region" description="Helical" evidence="5">
    <location>
        <begin position="208"/>
        <end position="225"/>
    </location>
</feature>
<evidence type="ECO:0000256" key="2">
    <source>
        <dbReference type="ARBA" id="ARBA00022692"/>
    </source>
</evidence>
<dbReference type="SUPFAM" id="SSF48452">
    <property type="entry name" value="TPR-like"/>
    <property type="match status" value="2"/>
</dbReference>
<evidence type="ECO:0000256" key="1">
    <source>
        <dbReference type="ARBA" id="ARBA00004141"/>
    </source>
</evidence>
<dbReference type="InterPro" id="IPR019734">
    <property type="entry name" value="TPR_rpt"/>
</dbReference>
<reference evidence="7 8" key="1">
    <citation type="submission" date="2018-04" db="EMBL/GenBank/DDBJ databases">
        <title>Genomic Encyclopedia of Archaeal and Bacterial Type Strains, Phase II (KMG-II): from individual species to whole genera.</title>
        <authorList>
            <person name="Goeker M."/>
        </authorList>
    </citation>
    <scope>NUCLEOTIDE SEQUENCE [LARGE SCALE GENOMIC DNA]</scope>
    <source>
        <strain evidence="7 8">DSM 25731</strain>
    </source>
</reference>
<feature type="transmembrane region" description="Helical" evidence="5">
    <location>
        <begin position="396"/>
        <end position="418"/>
    </location>
</feature>
<accession>A0A2T6C6X4</accession>
<dbReference type="Gene3D" id="1.25.40.10">
    <property type="entry name" value="Tetratricopeptide repeat domain"/>
    <property type="match status" value="1"/>
</dbReference>
<dbReference type="Proteomes" id="UP000244090">
    <property type="component" value="Unassembled WGS sequence"/>
</dbReference>
<dbReference type="SMART" id="SM00028">
    <property type="entry name" value="TPR"/>
    <property type="match status" value="3"/>
</dbReference>
<feature type="transmembrane region" description="Helical" evidence="5">
    <location>
        <begin position="231"/>
        <end position="249"/>
    </location>
</feature>
<dbReference type="PANTHER" id="PTHR37422:SF13">
    <property type="entry name" value="LIPOPOLYSACCHARIDE BIOSYNTHESIS PROTEIN PA4999-RELATED"/>
    <property type="match status" value="1"/>
</dbReference>
<evidence type="ECO:0000256" key="5">
    <source>
        <dbReference type="SAM" id="Phobius"/>
    </source>
</evidence>
<dbReference type="GO" id="GO:0016020">
    <property type="term" value="C:membrane"/>
    <property type="evidence" value="ECO:0007669"/>
    <property type="project" value="UniProtKB-SubCell"/>
</dbReference>
<feature type="transmembrane region" description="Helical" evidence="5">
    <location>
        <begin position="261"/>
        <end position="278"/>
    </location>
</feature>
<keyword evidence="3 5" id="KW-1133">Transmembrane helix</keyword>
<feature type="domain" description="O-antigen ligase-related" evidence="6">
    <location>
        <begin position="213"/>
        <end position="403"/>
    </location>
</feature>
<keyword evidence="2 5" id="KW-0812">Transmembrane</keyword>
<feature type="transmembrane region" description="Helical" evidence="5">
    <location>
        <begin position="427"/>
        <end position="448"/>
    </location>
</feature>
<dbReference type="GO" id="GO:0016874">
    <property type="term" value="F:ligase activity"/>
    <property type="evidence" value="ECO:0007669"/>
    <property type="project" value="UniProtKB-KW"/>
</dbReference>